<evidence type="ECO:0000256" key="3">
    <source>
        <dbReference type="SAM" id="MobiDB-lite"/>
    </source>
</evidence>
<reference evidence="5" key="1">
    <citation type="submission" date="2021-01" db="EMBL/GenBank/DDBJ databases">
        <authorList>
            <person name="Corre E."/>
            <person name="Pelletier E."/>
            <person name="Niang G."/>
            <person name="Scheremetjew M."/>
            <person name="Finn R."/>
            <person name="Kale V."/>
            <person name="Holt S."/>
            <person name="Cochrane G."/>
            <person name="Meng A."/>
            <person name="Brown T."/>
            <person name="Cohen L."/>
        </authorList>
    </citation>
    <scope>NUCLEOTIDE SEQUENCE</scope>
    <source>
        <strain evidence="5">CCAP 955/1</strain>
    </source>
</reference>
<feature type="region of interest" description="Disordered" evidence="3">
    <location>
        <begin position="858"/>
        <end position="886"/>
    </location>
</feature>
<evidence type="ECO:0000256" key="2">
    <source>
        <dbReference type="ARBA" id="ARBA00022840"/>
    </source>
</evidence>
<feature type="region of interest" description="Disordered" evidence="3">
    <location>
        <begin position="382"/>
        <end position="401"/>
    </location>
</feature>
<dbReference type="GO" id="GO:0035556">
    <property type="term" value="P:intracellular signal transduction"/>
    <property type="evidence" value="ECO:0007669"/>
    <property type="project" value="InterPro"/>
</dbReference>
<dbReference type="InterPro" id="IPR001054">
    <property type="entry name" value="A/G_cyclase"/>
</dbReference>
<name>A0A7S3HPS8_9STRA</name>
<feature type="domain" description="Guanylate cyclase" evidence="4">
    <location>
        <begin position="43"/>
        <end position="122"/>
    </location>
</feature>
<organism evidence="5">
    <name type="scientific">Spumella elongata</name>
    <dbReference type="NCBI Taxonomy" id="89044"/>
    <lineage>
        <taxon>Eukaryota</taxon>
        <taxon>Sar</taxon>
        <taxon>Stramenopiles</taxon>
        <taxon>Ochrophyta</taxon>
        <taxon>Chrysophyceae</taxon>
        <taxon>Chromulinales</taxon>
        <taxon>Chromulinaceae</taxon>
        <taxon>Spumella</taxon>
    </lineage>
</organism>
<proteinExistence type="predicted"/>
<dbReference type="GO" id="GO:0009190">
    <property type="term" value="P:cyclic nucleotide biosynthetic process"/>
    <property type="evidence" value="ECO:0007669"/>
    <property type="project" value="InterPro"/>
</dbReference>
<gene>
    <name evidence="5" type="ORF">SELO1098_LOCUS30020</name>
</gene>
<dbReference type="AlphaFoldDB" id="A0A7S3HPS8"/>
<dbReference type="InterPro" id="IPR029787">
    <property type="entry name" value="Nucleotide_cyclase"/>
</dbReference>
<dbReference type="InterPro" id="IPR041664">
    <property type="entry name" value="AAA_16"/>
</dbReference>
<keyword evidence="1" id="KW-0547">Nucleotide-binding</keyword>
<dbReference type="GO" id="GO:0004016">
    <property type="term" value="F:adenylate cyclase activity"/>
    <property type="evidence" value="ECO:0007669"/>
    <property type="project" value="TreeGrafter"/>
</dbReference>
<dbReference type="SUPFAM" id="SSF55073">
    <property type="entry name" value="Nucleotide cyclase"/>
    <property type="match status" value="1"/>
</dbReference>
<dbReference type="InterPro" id="IPR027417">
    <property type="entry name" value="P-loop_NTPase"/>
</dbReference>
<feature type="region of interest" description="Disordered" evidence="3">
    <location>
        <begin position="575"/>
        <end position="607"/>
    </location>
</feature>
<dbReference type="PANTHER" id="PTHR16305">
    <property type="entry name" value="TESTICULAR SOLUBLE ADENYLYL CYCLASE"/>
    <property type="match status" value="1"/>
</dbReference>
<dbReference type="EMBL" id="HBIC01058452">
    <property type="protein sequence ID" value="CAE0301164.1"/>
    <property type="molecule type" value="Transcribed_RNA"/>
</dbReference>
<feature type="compositionally biased region" description="Polar residues" evidence="3">
    <location>
        <begin position="593"/>
        <end position="607"/>
    </location>
</feature>
<dbReference type="SUPFAM" id="SSF52540">
    <property type="entry name" value="P-loop containing nucleoside triphosphate hydrolases"/>
    <property type="match status" value="1"/>
</dbReference>
<dbReference type="GO" id="GO:0005524">
    <property type="term" value="F:ATP binding"/>
    <property type="evidence" value="ECO:0007669"/>
    <property type="project" value="UniProtKB-KW"/>
</dbReference>
<dbReference type="Gene3D" id="3.30.70.1230">
    <property type="entry name" value="Nucleotide cyclase"/>
    <property type="match status" value="1"/>
</dbReference>
<evidence type="ECO:0000256" key="1">
    <source>
        <dbReference type="ARBA" id="ARBA00022741"/>
    </source>
</evidence>
<feature type="compositionally biased region" description="Basic residues" evidence="3">
    <location>
        <begin position="389"/>
        <end position="398"/>
    </location>
</feature>
<evidence type="ECO:0000259" key="4">
    <source>
        <dbReference type="PROSITE" id="PS50125"/>
    </source>
</evidence>
<dbReference type="CDD" id="cd07302">
    <property type="entry name" value="CHD"/>
    <property type="match status" value="1"/>
</dbReference>
<accession>A0A7S3HPS8</accession>
<dbReference type="PANTHER" id="PTHR16305:SF28">
    <property type="entry name" value="GUANYLATE CYCLASE DOMAIN-CONTAINING PROTEIN"/>
    <property type="match status" value="1"/>
</dbReference>
<dbReference type="Pfam" id="PF00211">
    <property type="entry name" value="Guanylate_cyc"/>
    <property type="match status" value="1"/>
</dbReference>
<dbReference type="GO" id="GO:0005737">
    <property type="term" value="C:cytoplasm"/>
    <property type="evidence" value="ECO:0007669"/>
    <property type="project" value="TreeGrafter"/>
</dbReference>
<keyword evidence="2" id="KW-0067">ATP-binding</keyword>
<dbReference type="Pfam" id="PF13191">
    <property type="entry name" value="AAA_16"/>
    <property type="match status" value="1"/>
</dbReference>
<sequence length="968" mass="107954">MFMKWDSYDADGKHRNLMELQACFYEAQRILQTTGAYLRQFLVDDKGCVLIGCWGMPHLSYLDNAHRALSAAAQIKQELNKLEMTCSFGITTGDVYCGTVGSPLRQEYAAIGSVVNMSARLMCKADGGILIDDSTHARLPTNVLTSLNRLDPIKVKGREEPLQVYAYTASGAIHVREKIVEDHEISAVCKNTLLSVVDKMVSKDSKFAEPHPPAAEPNITNVKDRSGSVVATTIASGLVDLLSTRGSSRGGSLTRSSVFAAPTGTIMPVVLLQGKDGSGRTTVVRWLKKQAADRQLLVIGTKVSKKDSTVDYMIWRKIFQQLMPKDLFLSNETQRSYVRALLKEVFPDQQKVGQLMGFPALKNYLGITCSYTEGTTTEAEVKASGWAPHNRKDKKKPTTGKDKLMPIVDTMHKIFAHLLNLQTSLVIIENIEHADEASLELLVDLTTKLSSRSVICLTALLVDDKNGGRNKNIFQSGMYGMRSVQVDAFHSTAWSKVYQGVIQKNKTTISVTLENYTPEEIDKMLAVALGIREVPLEISQLVQDFSGGSYFWVREILQFIKEHGPESFMSAIGENEKEVAEPKTPLSPGGRPTPTNKPTPSKHTSMRQLHGAKSFVNATSMRNINASVSVSAAIMNQAGAQRSQVKLDKLVLCRFENLHSHVQHVLRTASIIGMTFNSVVLYSIIPRHLKDQMSDCIKALLNQKWLYQDTDNESLYQFAHPHAHQIIYELTPSSERSNTHKAIAAHMEFTCGEDRAQFGAICFHYQHCDTDKALQYAVKAVAVMLESKNIFEYGDCLDLLFGCFSCCKNSFDVDVLMKLVNDTKNTIERLDLNHNKHAKRSFFDALFSCSSDTSAVTPEESIQHKASFSSEKMSDGSNRSDPSDLSDKNYELRAKLVFLEQLDKLNDRLCESYVELVDSDDAIEAKEWQRNVLGMSSKNNGTTILSRFARSLSEVYEVDDHLQRKNPR</sequence>
<evidence type="ECO:0000313" key="5">
    <source>
        <dbReference type="EMBL" id="CAE0301164.1"/>
    </source>
</evidence>
<dbReference type="PROSITE" id="PS50125">
    <property type="entry name" value="GUANYLATE_CYCLASE_2"/>
    <property type="match status" value="1"/>
</dbReference>
<feature type="compositionally biased region" description="Polar residues" evidence="3">
    <location>
        <begin position="864"/>
        <end position="880"/>
    </location>
</feature>
<protein>
    <recommendedName>
        <fullName evidence="4">Guanylate cyclase domain-containing protein</fullName>
    </recommendedName>
</protein>